<name>A0A132MWR1_9ACTN</name>
<comment type="caution">
    <text evidence="1">The sequence shown here is derived from an EMBL/GenBank/DDBJ whole genome shotgun (WGS) entry which is preliminary data.</text>
</comment>
<accession>A0A132MWR1</accession>
<keyword evidence="2" id="KW-1185">Reference proteome</keyword>
<proteinExistence type="predicted"/>
<dbReference type="Proteomes" id="UP000070188">
    <property type="component" value="Unassembled WGS sequence"/>
</dbReference>
<evidence type="ECO:0000313" key="2">
    <source>
        <dbReference type="Proteomes" id="UP000070188"/>
    </source>
</evidence>
<dbReference type="AlphaFoldDB" id="A0A132MWR1"/>
<reference evidence="2" key="1">
    <citation type="submission" date="2015-04" db="EMBL/GenBank/DDBJ databases">
        <title>Physiological reanalysis, assessment of diazotrophy, and genome sequences of multiple isolates of Streptomyces thermoautotrophicus.</title>
        <authorList>
            <person name="MacKellar D.C."/>
            <person name="Lieber L."/>
            <person name="Norman J."/>
            <person name="Bolger A."/>
            <person name="Tobin C."/>
            <person name="Murray J.W."/>
            <person name="Chang R."/>
            <person name="Ford T."/>
            <person name="Nguyen P.Q."/>
            <person name="Woodward J."/>
            <person name="Permingeat H."/>
            <person name="Joshi N.S."/>
            <person name="Silver P.A."/>
            <person name="Usadel B."/>
            <person name="Rutherford A.W."/>
            <person name="Friesen M."/>
            <person name="Prell J."/>
        </authorList>
    </citation>
    <scope>NUCLEOTIDE SEQUENCE [LARGE SCALE GENOMIC DNA]</scope>
    <source>
        <strain evidence="2">H1</strain>
    </source>
</reference>
<evidence type="ECO:0000313" key="1">
    <source>
        <dbReference type="EMBL" id="KWX02257.1"/>
    </source>
</evidence>
<dbReference type="STRING" id="1469144.LI90_3300"/>
<protein>
    <submittedName>
        <fullName evidence="1">Uncharacterized protein</fullName>
    </submittedName>
</protein>
<organism evidence="1 2">
    <name type="scientific">Carbonactinospora thermoautotrophica</name>
    <dbReference type="NCBI Taxonomy" id="1469144"/>
    <lineage>
        <taxon>Bacteria</taxon>
        <taxon>Bacillati</taxon>
        <taxon>Actinomycetota</taxon>
        <taxon>Actinomycetes</taxon>
        <taxon>Kitasatosporales</taxon>
        <taxon>Carbonactinosporaceae</taxon>
        <taxon>Carbonactinospora</taxon>
    </lineage>
</organism>
<sequence length="37" mass="4071">MPMPRLSREAKVTLILLVGLALLALPALLYALGWLPR</sequence>
<gene>
    <name evidence="1" type="ORF">LI90_3300</name>
</gene>
<dbReference type="EMBL" id="LAXD01000001">
    <property type="protein sequence ID" value="KWX02257.1"/>
    <property type="molecule type" value="Genomic_DNA"/>
</dbReference>